<evidence type="ECO:0000256" key="5">
    <source>
        <dbReference type="ARBA" id="ARBA00023065"/>
    </source>
</evidence>
<feature type="transmembrane region" description="Helical" evidence="9">
    <location>
        <begin position="423"/>
        <end position="446"/>
    </location>
</feature>
<feature type="transmembrane region" description="Helical" evidence="9">
    <location>
        <begin position="104"/>
        <end position="124"/>
    </location>
</feature>
<dbReference type="GO" id="GO:0022841">
    <property type="term" value="F:potassium ion leak channel activity"/>
    <property type="evidence" value="ECO:0007669"/>
    <property type="project" value="TreeGrafter"/>
</dbReference>
<dbReference type="EMBL" id="JMSN01000022">
    <property type="protein sequence ID" value="KDN49214.1"/>
    <property type="molecule type" value="Genomic_DNA"/>
</dbReference>
<dbReference type="AlphaFoldDB" id="A0A066WDN0"/>
<protein>
    <recommendedName>
        <fullName evidence="10">Potassium channel domain-containing protein</fullName>
    </recommendedName>
</protein>
<proteinExistence type="predicted"/>
<dbReference type="InterPro" id="IPR003280">
    <property type="entry name" value="2pore_dom_K_chnl"/>
</dbReference>
<evidence type="ECO:0000313" key="11">
    <source>
        <dbReference type="EMBL" id="KDN49214.1"/>
    </source>
</evidence>
<keyword evidence="3 9" id="KW-0812">Transmembrane</keyword>
<feature type="region of interest" description="Disordered" evidence="8">
    <location>
        <begin position="204"/>
        <end position="228"/>
    </location>
</feature>
<dbReference type="PANTHER" id="PTHR11003:SF291">
    <property type="entry name" value="IP11374P"/>
    <property type="match status" value="1"/>
</dbReference>
<evidence type="ECO:0000256" key="6">
    <source>
        <dbReference type="ARBA" id="ARBA00023136"/>
    </source>
</evidence>
<keyword evidence="7" id="KW-0407">Ion channel</keyword>
<dbReference type="InterPro" id="IPR013099">
    <property type="entry name" value="K_chnl_dom"/>
</dbReference>
<dbReference type="PANTHER" id="PTHR11003">
    <property type="entry name" value="POTASSIUM CHANNEL, SUBFAMILY K"/>
    <property type="match status" value="1"/>
</dbReference>
<dbReference type="GO" id="GO:0005886">
    <property type="term" value="C:plasma membrane"/>
    <property type="evidence" value="ECO:0007669"/>
    <property type="project" value="TreeGrafter"/>
</dbReference>
<feature type="transmembrane region" description="Helical" evidence="9">
    <location>
        <begin position="247"/>
        <end position="266"/>
    </location>
</feature>
<feature type="domain" description="Potassium channel" evidence="10">
    <location>
        <begin position="432"/>
        <end position="497"/>
    </location>
</feature>
<feature type="region of interest" description="Disordered" evidence="8">
    <location>
        <begin position="174"/>
        <end position="193"/>
    </location>
</feature>
<comment type="caution">
    <text evidence="11">The sequence shown here is derived from an EMBL/GenBank/DDBJ whole genome shotgun (WGS) entry which is preliminary data.</text>
</comment>
<dbReference type="InParanoid" id="A0A066WDN0"/>
<sequence>MPFLRSDMRKLARVSYRRTRQRILATVKFFQLFAALISPVSTLYEIPAVSQPWFLVISPAAPPIKVRDPPLCIVLGAFSLALNVIANILLLVSFSHASVAIWRLTSAISFLFFIAELVIALVNITVYGVRRHSIHKDYVYQEGFWCAVGSLMMVGLVVLFLSLHHATYSRPQARKRQEENVLPNISSRDTQGEMRPATLSITSNQSTNASQGIEMQRQGSGLAKEQRKAAYSDDRRRLITMRLNSRAFLLSQFSLYFVVGVQALTFSRIECWSYFDGIYFTVSSMLTVGFGDLHPSKPSTRIMLVPFELVLIALLATEINTIVAVLGGGREERRKQFLRMVERHFENARKKAHRHKDAPPKRNQTTACGQGERSIPAAPANAEGSHPQHSRLLRESEAQEALQIEEMRHWEHLHARQERSLQLFNFIASLILLMVFLITGAALFTATEAWSLGTSLYFTFVSNVTLGYGDVTTTAAGKVVWVLYALCSVPVTTSFVVQTLASILWDSVRRRRKRVEARLEAEQGFESGRVQPATHAELIRRAHVELRDMMALHGNDKNEDALAKAKDMHRLLLETALGAAFQLDVQARSLLLRHLRPVSTPWLLLRADASLEQQEAQAKKGGPPRGTHAAVLDGEDDLIQVEQYRTLFARLCSITEELRRAELREKAILSSSLPSELASDGNTECC</sequence>
<feature type="transmembrane region" description="Helical" evidence="9">
    <location>
        <begin position="481"/>
        <end position="505"/>
    </location>
</feature>
<keyword evidence="6 9" id="KW-0472">Membrane</keyword>
<feature type="region of interest" description="Disordered" evidence="8">
    <location>
        <begin position="349"/>
        <end position="392"/>
    </location>
</feature>
<evidence type="ECO:0000256" key="3">
    <source>
        <dbReference type="ARBA" id="ARBA00022692"/>
    </source>
</evidence>
<dbReference type="STRING" id="1037660.A0A066WDN0"/>
<feature type="transmembrane region" description="Helical" evidence="9">
    <location>
        <begin position="144"/>
        <end position="166"/>
    </location>
</feature>
<reference evidence="11 12" key="1">
    <citation type="submission" date="2014-05" db="EMBL/GenBank/DDBJ databases">
        <title>Draft genome sequence of a rare smut relative, Tilletiaria anomala UBC 951.</title>
        <authorList>
            <consortium name="DOE Joint Genome Institute"/>
            <person name="Toome M."/>
            <person name="Kuo A."/>
            <person name="Henrissat B."/>
            <person name="Lipzen A."/>
            <person name="Tritt A."/>
            <person name="Yoshinaga Y."/>
            <person name="Zane M."/>
            <person name="Barry K."/>
            <person name="Grigoriev I.V."/>
            <person name="Spatafora J.W."/>
            <person name="Aimea M.C."/>
        </authorList>
    </citation>
    <scope>NUCLEOTIDE SEQUENCE [LARGE SCALE GENOMIC DNA]</scope>
    <source>
        <strain evidence="11 12">UBC 951</strain>
    </source>
</reference>
<comment type="subcellular location">
    <subcellularLocation>
        <location evidence="1">Membrane</location>
        <topology evidence="1">Multi-pass membrane protein</topology>
    </subcellularLocation>
</comment>
<keyword evidence="5" id="KW-0406">Ion transport</keyword>
<organism evidence="11 12">
    <name type="scientific">Tilletiaria anomala (strain ATCC 24038 / CBS 436.72 / UBC 951)</name>
    <dbReference type="NCBI Taxonomy" id="1037660"/>
    <lineage>
        <taxon>Eukaryota</taxon>
        <taxon>Fungi</taxon>
        <taxon>Dikarya</taxon>
        <taxon>Basidiomycota</taxon>
        <taxon>Ustilaginomycotina</taxon>
        <taxon>Exobasidiomycetes</taxon>
        <taxon>Georgefischeriales</taxon>
        <taxon>Tilletiariaceae</taxon>
        <taxon>Tilletiaria</taxon>
    </lineage>
</organism>
<dbReference type="SUPFAM" id="SSF81324">
    <property type="entry name" value="Voltage-gated potassium channels"/>
    <property type="match status" value="2"/>
</dbReference>
<name>A0A066WDN0_TILAU</name>
<evidence type="ECO:0000256" key="2">
    <source>
        <dbReference type="ARBA" id="ARBA00022448"/>
    </source>
</evidence>
<evidence type="ECO:0000256" key="7">
    <source>
        <dbReference type="ARBA" id="ARBA00023303"/>
    </source>
</evidence>
<feature type="transmembrane region" description="Helical" evidence="9">
    <location>
        <begin position="309"/>
        <end position="329"/>
    </location>
</feature>
<evidence type="ECO:0000313" key="12">
    <source>
        <dbReference type="Proteomes" id="UP000027361"/>
    </source>
</evidence>
<accession>A0A066WDN0</accession>
<dbReference type="HOGENOM" id="CLU_401236_0_0_1"/>
<dbReference type="GeneID" id="25267822"/>
<feature type="compositionally biased region" description="Polar residues" evidence="8">
    <location>
        <begin position="204"/>
        <end position="219"/>
    </location>
</feature>
<dbReference type="OrthoDB" id="297496at2759"/>
<keyword evidence="4 9" id="KW-1133">Transmembrane helix</keyword>
<evidence type="ECO:0000256" key="9">
    <source>
        <dbReference type="SAM" id="Phobius"/>
    </source>
</evidence>
<dbReference type="GO" id="GO:0030322">
    <property type="term" value="P:stabilization of membrane potential"/>
    <property type="evidence" value="ECO:0007669"/>
    <property type="project" value="TreeGrafter"/>
</dbReference>
<dbReference type="OMA" id="RDETAME"/>
<keyword evidence="12" id="KW-1185">Reference proteome</keyword>
<dbReference type="Proteomes" id="UP000027361">
    <property type="component" value="Unassembled WGS sequence"/>
</dbReference>
<feature type="domain" description="Potassium channel" evidence="10">
    <location>
        <begin position="262"/>
        <end position="326"/>
    </location>
</feature>
<keyword evidence="2" id="KW-0813">Transport</keyword>
<dbReference type="GO" id="GO:0015271">
    <property type="term" value="F:outward rectifier potassium channel activity"/>
    <property type="evidence" value="ECO:0007669"/>
    <property type="project" value="TreeGrafter"/>
</dbReference>
<evidence type="ECO:0000256" key="8">
    <source>
        <dbReference type="SAM" id="MobiDB-lite"/>
    </source>
</evidence>
<evidence type="ECO:0000259" key="10">
    <source>
        <dbReference type="Pfam" id="PF07885"/>
    </source>
</evidence>
<gene>
    <name evidence="11" type="ORF">K437DRAFT_79565</name>
</gene>
<dbReference type="Gene3D" id="1.10.287.70">
    <property type="match status" value="2"/>
</dbReference>
<feature type="transmembrane region" description="Helical" evidence="9">
    <location>
        <begin position="23"/>
        <end position="44"/>
    </location>
</feature>
<dbReference type="RefSeq" id="XP_013244297.1">
    <property type="nucleotide sequence ID" value="XM_013388843.1"/>
</dbReference>
<evidence type="ECO:0000256" key="1">
    <source>
        <dbReference type="ARBA" id="ARBA00004141"/>
    </source>
</evidence>
<evidence type="ECO:0000256" key="4">
    <source>
        <dbReference type="ARBA" id="ARBA00022989"/>
    </source>
</evidence>
<feature type="transmembrane region" description="Helical" evidence="9">
    <location>
        <begin position="73"/>
        <end position="92"/>
    </location>
</feature>
<dbReference type="Pfam" id="PF07885">
    <property type="entry name" value="Ion_trans_2"/>
    <property type="match status" value="2"/>
</dbReference>